<gene>
    <name evidence="2" type="ORF">E3T53_03020</name>
</gene>
<proteinExistence type="inferred from homology"/>
<dbReference type="InterPro" id="IPR036291">
    <property type="entry name" value="NAD(P)-bd_dom_sf"/>
</dbReference>
<evidence type="ECO:0000313" key="3">
    <source>
        <dbReference type="Proteomes" id="UP000298218"/>
    </source>
</evidence>
<organism evidence="2 3">
    <name type="scientific">Cryobacterium psychrophilum</name>
    <dbReference type="NCBI Taxonomy" id="41988"/>
    <lineage>
        <taxon>Bacteria</taxon>
        <taxon>Bacillati</taxon>
        <taxon>Actinomycetota</taxon>
        <taxon>Actinomycetes</taxon>
        <taxon>Micrococcales</taxon>
        <taxon>Microbacteriaceae</taxon>
        <taxon>Cryobacterium</taxon>
    </lineage>
</organism>
<dbReference type="PANTHER" id="PTHR42879">
    <property type="entry name" value="3-OXOACYL-(ACYL-CARRIER-PROTEIN) REDUCTASE"/>
    <property type="match status" value="1"/>
</dbReference>
<keyword evidence="3" id="KW-1185">Reference proteome</keyword>
<sequence length="218" mass="21991">MGEHGVLNEHGLVNEQRVALVALDNEAERSAVVAALARTGVRVAVLGSVVAGAQLALPLGNDAAAVAAVEQDFGCINILVVGAANPAPARFIDTDVTQWFQAVHEAMSTPFRLMRATVDALRRADDSRIVLVGAGWGAAGVPNATAGASVHGALIALTKTLARDLGPDGVIVNEIAVQPGAAADTRALASAVVYLASPAGSAMVGQVVALGRGGEVRP</sequence>
<dbReference type="RefSeq" id="WP_134172368.1">
    <property type="nucleotide sequence ID" value="NZ_SODI01000001.1"/>
</dbReference>
<dbReference type="SUPFAM" id="SSF51735">
    <property type="entry name" value="NAD(P)-binding Rossmann-fold domains"/>
    <property type="match status" value="1"/>
</dbReference>
<reference evidence="2 3" key="1">
    <citation type="submission" date="2019-03" db="EMBL/GenBank/DDBJ databases">
        <title>Genomics of glacier-inhabiting Cryobacterium strains.</title>
        <authorList>
            <person name="Liu Q."/>
            <person name="Xin Y.-H."/>
        </authorList>
    </citation>
    <scope>NUCLEOTIDE SEQUENCE [LARGE SCALE GENOMIC DNA]</scope>
    <source>
        <strain evidence="2 3">CGMCC 1.4292</strain>
    </source>
</reference>
<dbReference type="OrthoDB" id="286404at2"/>
<dbReference type="EMBL" id="SOHQ01000008">
    <property type="protein sequence ID" value="TFD81447.1"/>
    <property type="molecule type" value="Genomic_DNA"/>
</dbReference>
<dbReference type="Gene3D" id="3.40.50.720">
    <property type="entry name" value="NAD(P)-binding Rossmann-like Domain"/>
    <property type="match status" value="1"/>
</dbReference>
<dbReference type="InterPro" id="IPR002347">
    <property type="entry name" value="SDR_fam"/>
</dbReference>
<evidence type="ECO:0000256" key="1">
    <source>
        <dbReference type="ARBA" id="ARBA00006484"/>
    </source>
</evidence>
<dbReference type="Proteomes" id="UP000298218">
    <property type="component" value="Unassembled WGS sequence"/>
</dbReference>
<dbReference type="Pfam" id="PF00106">
    <property type="entry name" value="adh_short"/>
    <property type="match status" value="1"/>
</dbReference>
<comment type="similarity">
    <text evidence="1">Belongs to the short-chain dehydrogenases/reductases (SDR) family.</text>
</comment>
<evidence type="ECO:0000313" key="2">
    <source>
        <dbReference type="EMBL" id="TFD81447.1"/>
    </source>
</evidence>
<protein>
    <submittedName>
        <fullName evidence="2">SDR family oxidoreductase</fullName>
    </submittedName>
</protein>
<comment type="caution">
    <text evidence="2">The sequence shown here is derived from an EMBL/GenBank/DDBJ whole genome shotgun (WGS) entry which is preliminary data.</text>
</comment>
<dbReference type="InterPro" id="IPR050259">
    <property type="entry name" value="SDR"/>
</dbReference>
<dbReference type="PANTHER" id="PTHR42879:SF6">
    <property type="entry name" value="NADPH-DEPENDENT REDUCTASE BACG"/>
    <property type="match status" value="1"/>
</dbReference>
<dbReference type="AlphaFoldDB" id="A0A4Y8KRW9"/>
<accession>A0A4Y8KRW9</accession>
<name>A0A4Y8KRW9_9MICO</name>